<dbReference type="RefSeq" id="WP_128389388.1">
    <property type="nucleotide sequence ID" value="NZ_SBII01000004.1"/>
</dbReference>
<gene>
    <name evidence="1" type="ORF">EPI11_07750</name>
</gene>
<sequence length="289" mass="32284">MARTQAEIKQEITKAFMANAIFSMVYGFPVGGSFEVHFSLLSLENLWFDIISFAHRVHEQFFDQHTKEVNEKLANQKAGTLPWYRTMALRFLWGFSLVIDQDYFNTAGATTEQIEAAKIVKYAAVDQATLSSRVIIKVAGENNGKLEPIQPEQKEALEAYINEVKFAGVTVNIINYLPDRLYLTIEIKRDALVLSASGQSILNGNYPVNDAIAKYMKELPFNGELRLSALVDRLQVVPGVIDATILNAESAWINPDTNGYGDAEQITIAVIPVSGYFEVVTFDNITYVV</sequence>
<accession>A0A3S4T1X9</accession>
<dbReference type="AlphaFoldDB" id="A0A3S4T1X9"/>
<dbReference type="GO" id="GO:0016740">
    <property type="term" value="F:transferase activity"/>
    <property type="evidence" value="ECO:0007669"/>
    <property type="project" value="UniProtKB-KW"/>
</dbReference>
<name>A0A3S4T1X9_9FLAO</name>
<protein>
    <submittedName>
        <fullName evidence="1">Nucleotidyltransferase</fullName>
    </submittedName>
</protein>
<dbReference type="Proteomes" id="UP000287527">
    <property type="component" value="Unassembled WGS sequence"/>
</dbReference>
<evidence type="ECO:0000313" key="1">
    <source>
        <dbReference type="EMBL" id="RWX00906.1"/>
    </source>
</evidence>
<reference evidence="1 2" key="1">
    <citation type="submission" date="2019-01" db="EMBL/GenBank/DDBJ databases">
        <title>Flavobacterium sp. nov.,isolated from freshwater.</title>
        <authorList>
            <person name="Zhang R."/>
            <person name="Du Z.-J."/>
        </authorList>
    </citation>
    <scope>NUCLEOTIDE SEQUENCE [LARGE SCALE GENOMIC DNA]</scope>
    <source>
        <strain evidence="1 2">1E403</strain>
    </source>
</reference>
<comment type="caution">
    <text evidence="1">The sequence shown here is derived from an EMBL/GenBank/DDBJ whole genome shotgun (WGS) entry which is preliminary data.</text>
</comment>
<proteinExistence type="predicted"/>
<organism evidence="1 2">
    <name type="scientific">Flavobacterium cerinum</name>
    <dbReference type="NCBI Taxonomy" id="2502784"/>
    <lineage>
        <taxon>Bacteria</taxon>
        <taxon>Pseudomonadati</taxon>
        <taxon>Bacteroidota</taxon>
        <taxon>Flavobacteriia</taxon>
        <taxon>Flavobacteriales</taxon>
        <taxon>Flavobacteriaceae</taxon>
        <taxon>Flavobacterium</taxon>
    </lineage>
</organism>
<keyword evidence="2" id="KW-1185">Reference proteome</keyword>
<keyword evidence="1" id="KW-0808">Transferase</keyword>
<dbReference type="EMBL" id="SBII01000004">
    <property type="protein sequence ID" value="RWX00906.1"/>
    <property type="molecule type" value="Genomic_DNA"/>
</dbReference>
<evidence type="ECO:0000313" key="2">
    <source>
        <dbReference type="Proteomes" id="UP000287527"/>
    </source>
</evidence>
<dbReference type="OrthoDB" id="1053324at2"/>